<dbReference type="AlphaFoldDB" id="A0A151PCN5"/>
<name>A0A151PCN5_ALLMI</name>
<reference evidence="1 2" key="1">
    <citation type="journal article" date="2012" name="Genome Biol.">
        <title>Sequencing three crocodilian genomes to illuminate the evolution of archosaurs and amniotes.</title>
        <authorList>
            <person name="St John J.A."/>
            <person name="Braun E.L."/>
            <person name="Isberg S.R."/>
            <person name="Miles L.G."/>
            <person name="Chong A.Y."/>
            <person name="Gongora J."/>
            <person name="Dalzell P."/>
            <person name="Moran C."/>
            <person name="Bed'hom B."/>
            <person name="Abzhanov A."/>
            <person name="Burgess S.C."/>
            <person name="Cooksey A.M."/>
            <person name="Castoe T.A."/>
            <person name="Crawford N.G."/>
            <person name="Densmore L.D."/>
            <person name="Drew J.C."/>
            <person name="Edwards S.V."/>
            <person name="Faircloth B.C."/>
            <person name="Fujita M.K."/>
            <person name="Greenwold M.J."/>
            <person name="Hoffmann F.G."/>
            <person name="Howard J.M."/>
            <person name="Iguchi T."/>
            <person name="Janes D.E."/>
            <person name="Khan S.Y."/>
            <person name="Kohno S."/>
            <person name="de Koning A.J."/>
            <person name="Lance S.L."/>
            <person name="McCarthy F.M."/>
            <person name="McCormack J.E."/>
            <person name="Merchant M.E."/>
            <person name="Peterson D.G."/>
            <person name="Pollock D.D."/>
            <person name="Pourmand N."/>
            <person name="Raney B.J."/>
            <person name="Roessler K.A."/>
            <person name="Sanford J.R."/>
            <person name="Sawyer R.H."/>
            <person name="Schmidt C.J."/>
            <person name="Triplett E.W."/>
            <person name="Tuberville T.D."/>
            <person name="Venegas-Anaya M."/>
            <person name="Howard J.T."/>
            <person name="Jarvis E.D."/>
            <person name="Guillette L.J.Jr."/>
            <person name="Glenn T.C."/>
            <person name="Green R.E."/>
            <person name="Ray D.A."/>
        </authorList>
    </citation>
    <scope>NUCLEOTIDE SEQUENCE [LARGE SCALE GENOMIC DNA]</scope>
    <source>
        <strain evidence="1">KSC_2009_1</strain>
    </source>
</reference>
<dbReference type="Proteomes" id="UP000050525">
    <property type="component" value="Unassembled WGS sequence"/>
</dbReference>
<evidence type="ECO:0000313" key="2">
    <source>
        <dbReference type="Proteomes" id="UP000050525"/>
    </source>
</evidence>
<dbReference type="EMBL" id="AKHW03000487">
    <property type="protein sequence ID" value="KYO46803.1"/>
    <property type="molecule type" value="Genomic_DNA"/>
</dbReference>
<accession>A0A151PCN5</accession>
<gene>
    <name evidence="1" type="ORF">Y1Q_0014408</name>
</gene>
<organism evidence="1 2">
    <name type="scientific">Alligator mississippiensis</name>
    <name type="common">American alligator</name>
    <dbReference type="NCBI Taxonomy" id="8496"/>
    <lineage>
        <taxon>Eukaryota</taxon>
        <taxon>Metazoa</taxon>
        <taxon>Chordata</taxon>
        <taxon>Craniata</taxon>
        <taxon>Vertebrata</taxon>
        <taxon>Euteleostomi</taxon>
        <taxon>Archelosauria</taxon>
        <taxon>Archosauria</taxon>
        <taxon>Crocodylia</taxon>
        <taxon>Alligatoridae</taxon>
        <taxon>Alligatorinae</taxon>
        <taxon>Alligator</taxon>
    </lineage>
</organism>
<protein>
    <submittedName>
        <fullName evidence="1">Uncharacterized protein</fullName>
    </submittedName>
</protein>
<comment type="caution">
    <text evidence="1">The sequence shown here is derived from an EMBL/GenBank/DDBJ whole genome shotgun (WGS) entry which is preliminary data.</text>
</comment>
<sequence>MGQTQRFFVLVHLYSDCSPYKSIGFAVSHPLDDEMILLFSYDYYDCYDVMIDRLFDFVVCNFFHLLSAISLAIKTKPELIFCSP</sequence>
<proteinExistence type="predicted"/>
<evidence type="ECO:0000313" key="1">
    <source>
        <dbReference type="EMBL" id="KYO46803.1"/>
    </source>
</evidence>
<keyword evidence="2" id="KW-1185">Reference proteome</keyword>